<organism evidence="5 6">
    <name type="scientific">Trichomonascus ciferrii</name>
    <dbReference type="NCBI Taxonomy" id="44093"/>
    <lineage>
        <taxon>Eukaryota</taxon>
        <taxon>Fungi</taxon>
        <taxon>Dikarya</taxon>
        <taxon>Ascomycota</taxon>
        <taxon>Saccharomycotina</taxon>
        <taxon>Dipodascomycetes</taxon>
        <taxon>Dipodascales</taxon>
        <taxon>Trichomonascaceae</taxon>
        <taxon>Trichomonascus</taxon>
        <taxon>Trichomonascus ciferrii complex</taxon>
    </lineage>
</organism>
<dbReference type="PROSITE" id="PS50102">
    <property type="entry name" value="RRM"/>
    <property type="match status" value="1"/>
</dbReference>
<feature type="region of interest" description="Disordered" evidence="3">
    <location>
        <begin position="30"/>
        <end position="63"/>
    </location>
</feature>
<dbReference type="EMBL" id="SWFS01000334">
    <property type="protein sequence ID" value="KAA8909708.1"/>
    <property type="molecule type" value="Genomic_DNA"/>
</dbReference>
<feature type="compositionally biased region" description="Basic and acidic residues" evidence="3">
    <location>
        <begin position="152"/>
        <end position="167"/>
    </location>
</feature>
<comment type="caution">
    <text evidence="5">The sequence shown here is derived from an EMBL/GenBank/DDBJ whole genome shotgun (WGS) entry which is preliminary data.</text>
</comment>
<dbReference type="InterPro" id="IPR035979">
    <property type="entry name" value="RBD_domain_sf"/>
</dbReference>
<evidence type="ECO:0000256" key="1">
    <source>
        <dbReference type="ARBA" id="ARBA00022884"/>
    </source>
</evidence>
<dbReference type="GO" id="GO:0019843">
    <property type="term" value="F:rRNA binding"/>
    <property type="evidence" value="ECO:0007669"/>
    <property type="project" value="TreeGrafter"/>
</dbReference>
<dbReference type="Proteomes" id="UP000761534">
    <property type="component" value="Unassembled WGS sequence"/>
</dbReference>
<evidence type="ECO:0000256" key="3">
    <source>
        <dbReference type="SAM" id="MobiDB-lite"/>
    </source>
</evidence>
<dbReference type="OrthoDB" id="167718at2759"/>
<gene>
    <name evidence="5" type="ORF">TRICI_004357</name>
</gene>
<dbReference type="InterPro" id="IPR000504">
    <property type="entry name" value="RRM_dom"/>
</dbReference>
<accession>A0A642V0Q4</accession>
<dbReference type="PANTHER" id="PTHR23236:SF51">
    <property type="entry name" value="NUCLEOLAR PROTEIN 6"/>
    <property type="match status" value="1"/>
</dbReference>
<dbReference type="GO" id="GO:0042274">
    <property type="term" value="P:ribosomal small subunit biogenesis"/>
    <property type="evidence" value="ECO:0007669"/>
    <property type="project" value="TreeGrafter"/>
</dbReference>
<dbReference type="PANTHER" id="PTHR23236">
    <property type="entry name" value="EUKARYOTIC TRANSLATION INITIATION FACTOR 4B/4H"/>
    <property type="match status" value="1"/>
</dbReference>
<keyword evidence="6" id="KW-1185">Reference proteome</keyword>
<dbReference type="InterPro" id="IPR012677">
    <property type="entry name" value="Nucleotide-bd_a/b_plait_sf"/>
</dbReference>
<feature type="region of interest" description="Disordered" evidence="3">
    <location>
        <begin position="136"/>
        <end position="172"/>
    </location>
</feature>
<dbReference type="SUPFAM" id="SSF54928">
    <property type="entry name" value="RNA-binding domain, RBD"/>
    <property type="match status" value="1"/>
</dbReference>
<feature type="compositionally biased region" description="Basic and acidic residues" evidence="3">
    <location>
        <begin position="42"/>
        <end position="60"/>
    </location>
</feature>
<dbReference type="Pfam" id="PF00076">
    <property type="entry name" value="RRM_1"/>
    <property type="match status" value="1"/>
</dbReference>
<feature type="domain" description="RRM" evidence="4">
    <location>
        <begin position="67"/>
        <end position="138"/>
    </location>
</feature>
<name>A0A642V0Q4_9ASCO</name>
<sequence>MGEEAAAGKKLSKKEQKALEFKQRKKGLISEEEVQAKKKRKREEAEERAEAEQREADEKKKQKKHRFILFVGNLPYNASEKSVEEHFRPAEPQAIRMRRGFAFAEFEGRDASKRMNVALRLHHTFLNDRRINVELTAGGGGNTEHRKNKLRQRNEKLRNEQAKRVRTEQSQVKNKKLLKSEDADGVHPSRLALMD</sequence>
<proteinExistence type="predicted"/>
<dbReference type="VEuPathDB" id="FungiDB:TRICI_004357"/>
<evidence type="ECO:0000256" key="2">
    <source>
        <dbReference type="PROSITE-ProRule" id="PRU00176"/>
    </source>
</evidence>
<dbReference type="AlphaFoldDB" id="A0A642V0Q4"/>
<evidence type="ECO:0000313" key="5">
    <source>
        <dbReference type="EMBL" id="KAA8909708.1"/>
    </source>
</evidence>
<keyword evidence="1 2" id="KW-0694">RNA-binding</keyword>
<dbReference type="Gene3D" id="3.30.70.330">
    <property type="match status" value="1"/>
</dbReference>
<protein>
    <recommendedName>
        <fullName evidence="4">RRM domain-containing protein</fullName>
    </recommendedName>
</protein>
<evidence type="ECO:0000313" key="6">
    <source>
        <dbReference type="Proteomes" id="UP000761534"/>
    </source>
</evidence>
<dbReference type="SMART" id="SM00360">
    <property type="entry name" value="RRM"/>
    <property type="match status" value="1"/>
</dbReference>
<evidence type="ECO:0000259" key="4">
    <source>
        <dbReference type="PROSITE" id="PS50102"/>
    </source>
</evidence>
<dbReference type="GO" id="GO:0005730">
    <property type="term" value="C:nucleolus"/>
    <property type="evidence" value="ECO:0007669"/>
    <property type="project" value="TreeGrafter"/>
</dbReference>
<reference evidence="5" key="1">
    <citation type="journal article" date="2019" name="G3 (Bethesda)">
        <title>Genome Assemblies of Two Rare Opportunistic Yeast Pathogens: Diutina rugosa (syn. Candida rugosa) and Trichomonascus ciferrii (syn. Candida ciferrii).</title>
        <authorList>
            <person name="Mixao V."/>
            <person name="Saus E."/>
            <person name="Hansen A.P."/>
            <person name="Lass-Florl C."/>
            <person name="Gabaldon T."/>
        </authorList>
    </citation>
    <scope>NUCLEOTIDE SEQUENCE</scope>
    <source>
        <strain evidence="5">CBS 4856</strain>
    </source>
</reference>